<evidence type="ECO:0000313" key="3">
    <source>
        <dbReference type="EMBL" id="KAK4877343.1"/>
    </source>
</evidence>
<feature type="compositionally biased region" description="Basic and acidic residues" evidence="1">
    <location>
        <begin position="52"/>
        <end position="67"/>
    </location>
</feature>
<feature type="region of interest" description="Disordered" evidence="1">
    <location>
        <begin position="27"/>
        <end position="76"/>
    </location>
</feature>
<proteinExistence type="predicted"/>
<evidence type="ECO:0000256" key="1">
    <source>
        <dbReference type="SAM" id="MobiDB-lite"/>
    </source>
</evidence>
<protein>
    <submittedName>
        <fullName evidence="3">Uncharacterized protein</fullName>
    </submittedName>
</protein>
<name>A0AAN7P767_9COLE</name>
<feature type="compositionally biased region" description="Low complexity" evidence="1">
    <location>
        <begin position="27"/>
        <end position="44"/>
    </location>
</feature>
<feature type="signal peptide" evidence="2">
    <location>
        <begin position="1"/>
        <end position="21"/>
    </location>
</feature>
<dbReference type="AlphaFoldDB" id="A0AAN7P767"/>
<dbReference type="Proteomes" id="UP001353858">
    <property type="component" value="Unassembled WGS sequence"/>
</dbReference>
<reference evidence="4" key="1">
    <citation type="submission" date="2023-01" db="EMBL/GenBank/DDBJ databases">
        <title>Key to firefly adult light organ development and bioluminescence: homeobox transcription factors regulate luciferase expression and transportation to peroxisome.</title>
        <authorList>
            <person name="Fu X."/>
        </authorList>
    </citation>
    <scope>NUCLEOTIDE SEQUENCE [LARGE SCALE GENOMIC DNA]</scope>
</reference>
<dbReference type="EMBL" id="JARPUR010000004">
    <property type="protein sequence ID" value="KAK4877343.1"/>
    <property type="molecule type" value="Genomic_DNA"/>
</dbReference>
<keyword evidence="2" id="KW-0732">Signal</keyword>
<evidence type="ECO:0000313" key="4">
    <source>
        <dbReference type="Proteomes" id="UP001353858"/>
    </source>
</evidence>
<feature type="chain" id="PRO_5042875621" evidence="2">
    <location>
        <begin position="22"/>
        <end position="76"/>
    </location>
</feature>
<evidence type="ECO:0000256" key="2">
    <source>
        <dbReference type="SAM" id="SignalP"/>
    </source>
</evidence>
<gene>
    <name evidence="3" type="ORF">RN001_009849</name>
</gene>
<sequence>MKFYGLFVLLAIVAVFGIVSCQNENANAKGKQNAAKGQAAKNGQLPQQAQDKMNDKAKEARENKDNDKDNDDLYAY</sequence>
<accession>A0AAN7P767</accession>
<keyword evidence="4" id="KW-1185">Reference proteome</keyword>
<organism evidence="3 4">
    <name type="scientific">Aquatica leii</name>
    <dbReference type="NCBI Taxonomy" id="1421715"/>
    <lineage>
        <taxon>Eukaryota</taxon>
        <taxon>Metazoa</taxon>
        <taxon>Ecdysozoa</taxon>
        <taxon>Arthropoda</taxon>
        <taxon>Hexapoda</taxon>
        <taxon>Insecta</taxon>
        <taxon>Pterygota</taxon>
        <taxon>Neoptera</taxon>
        <taxon>Endopterygota</taxon>
        <taxon>Coleoptera</taxon>
        <taxon>Polyphaga</taxon>
        <taxon>Elateriformia</taxon>
        <taxon>Elateroidea</taxon>
        <taxon>Lampyridae</taxon>
        <taxon>Luciolinae</taxon>
        <taxon>Aquatica</taxon>
    </lineage>
</organism>
<dbReference type="PROSITE" id="PS51257">
    <property type="entry name" value="PROKAR_LIPOPROTEIN"/>
    <property type="match status" value="1"/>
</dbReference>
<comment type="caution">
    <text evidence="3">The sequence shown here is derived from an EMBL/GenBank/DDBJ whole genome shotgun (WGS) entry which is preliminary data.</text>
</comment>